<dbReference type="EMBL" id="RCHR01000003">
    <property type="protein sequence ID" value="RLL45184.1"/>
    <property type="molecule type" value="Genomic_DNA"/>
</dbReference>
<keyword evidence="4 12" id="KW-0540">Nuclease</keyword>
<dbReference type="InterPro" id="IPR036866">
    <property type="entry name" value="RibonucZ/Hydroxyglut_hydro"/>
</dbReference>
<dbReference type="NCBIfam" id="NF047419">
    <property type="entry name" value="RNase_J1_RnjA"/>
    <property type="match status" value="1"/>
</dbReference>
<keyword evidence="9 12" id="KW-0269">Exonuclease</keyword>
<feature type="binding site" evidence="16">
    <location>
        <position position="164"/>
    </location>
    <ligand>
        <name>Zn(2+)</name>
        <dbReference type="ChEBI" id="CHEBI:29105"/>
        <label>2</label>
        <note>catalytic</note>
    </ligand>
</feature>
<dbReference type="InterPro" id="IPR030854">
    <property type="entry name" value="RNase_J_bac"/>
</dbReference>
<dbReference type="InterPro" id="IPR004613">
    <property type="entry name" value="RNase_J"/>
</dbReference>
<dbReference type="Gene3D" id="3.40.50.10710">
    <property type="entry name" value="Metallo-hydrolase/oxidoreductase"/>
    <property type="match status" value="1"/>
</dbReference>
<dbReference type="OrthoDB" id="9758375at2"/>
<proteinExistence type="inferred from homology"/>
<protein>
    <recommendedName>
        <fullName evidence="12 13">Ribonuclease J</fullName>
        <shortName evidence="12">RNase J</shortName>
        <ecNumber evidence="12 13">3.1.-.-</ecNumber>
    </recommendedName>
</protein>
<dbReference type="GO" id="GO:0004521">
    <property type="term" value="F:RNA endonuclease activity"/>
    <property type="evidence" value="ECO:0007669"/>
    <property type="project" value="UniProtKB-UniRule"/>
</dbReference>
<evidence type="ECO:0000256" key="16">
    <source>
        <dbReference type="PIRSR" id="PIRSR004803-3"/>
    </source>
</evidence>
<dbReference type="InterPro" id="IPR001279">
    <property type="entry name" value="Metallo-B-lactamas"/>
</dbReference>
<evidence type="ECO:0000256" key="7">
    <source>
        <dbReference type="ARBA" id="ARBA00022801"/>
    </source>
</evidence>
<evidence type="ECO:0000256" key="9">
    <source>
        <dbReference type="ARBA" id="ARBA00022839"/>
    </source>
</evidence>
<evidence type="ECO:0000256" key="6">
    <source>
        <dbReference type="ARBA" id="ARBA00022759"/>
    </source>
</evidence>
<comment type="subcellular location">
    <subcellularLocation>
        <location evidence="1 12 13">Cytoplasm</location>
    </subcellularLocation>
</comment>
<keyword evidence="8 16" id="KW-0862">Zinc</keyword>
<dbReference type="Pfam" id="PF17770">
    <property type="entry name" value="RNase_J_C"/>
    <property type="match status" value="1"/>
</dbReference>
<dbReference type="GO" id="GO:0004534">
    <property type="term" value="F:5'-3' RNA exonuclease activity"/>
    <property type="evidence" value="ECO:0007669"/>
    <property type="project" value="UniProtKB-UniRule"/>
</dbReference>
<dbReference type="PANTHER" id="PTHR43694:SF1">
    <property type="entry name" value="RIBONUCLEASE J"/>
    <property type="match status" value="1"/>
</dbReference>
<feature type="binding site" evidence="16">
    <location>
        <position position="79"/>
    </location>
    <ligand>
        <name>Zn(2+)</name>
        <dbReference type="ChEBI" id="CHEBI:29105"/>
        <label>2</label>
        <note>catalytic</note>
    </ligand>
</feature>
<comment type="cofactor">
    <cofactor evidence="16">
        <name>Ca(2+)</name>
        <dbReference type="ChEBI" id="CHEBI:29108"/>
    </cofactor>
    <text evidence="16">Binds 1 Ca(2+) cation per subunit. Seen in 1 crystal structure, it is not clear if it is physiologically important.</text>
</comment>
<evidence type="ECO:0000256" key="2">
    <source>
        <dbReference type="ARBA" id="ARBA00022490"/>
    </source>
</evidence>
<dbReference type="InterPro" id="IPR055132">
    <property type="entry name" value="RNase_J_b_CASP"/>
</dbReference>
<dbReference type="Pfam" id="PF22505">
    <property type="entry name" value="RNase_J_b_CASP"/>
    <property type="match status" value="1"/>
</dbReference>
<reference evidence="18 19" key="1">
    <citation type="submission" date="2018-10" db="EMBL/GenBank/DDBJ databases">
        <title>Oceanobacillus sp. YLB-02 draft genome.</title>
        <authorList>
            <person name="Yu L."/>
        </authorList>
    </citation>
    <scope>NUCLEOTIDE SEQUENCE [LARGE SCALE GENOMIC DNA]</scope>
    <source>
        <strain evidence="18 19">YLB-02</strain>
    </source>
</reference>
<comment type="function">
    <text evidence="12">An RNase that has 5'-3' exonuclease and possibly endonuclease activity. Involved in maturation of rRNA and in some organisms also mRNA maturation and/or decay.</text>
</comment>
<feature type="binding site" evidence="15">
    <location>
        <begin position="232"/>
        <end position="234"/>
    </location>
    <ligand>
        <name>substrate</name>
    </ligand>
</feature>
<feature type="active site" description="Proton donor" evidence="14">
    <location>
        <position position="195"/>
    </location>
</feature>
<feature type="binding site" evidence="16">
    <location>
        <position position="51"/>
    </location>
    <ligand>
        <name>Ca(2+)</name>
        <dbReference type="ChEBI" id="CHEBI:29108"/>
    </ligand>
</feature>
<dbReference type="Pfam" id="PF07521">
    <property type="entry name" value="RMMBL"/>
    <property type="match status" value="1"/>
</dbReference>
<comment type="subunit">
    <text evidence="12">Homodimer, may be a subunit of the RNA degradosome.</text>
</comment>
<feature type="domain" description="Metallo-beta-lactamase" evidence="17">
    <location>
        <begin position="21"/>
        <end position="215"/>
    </location>
</feature>
<name>A0A498DDX5_9BACI</name>
<dbReference type="FunFam" id="3.10.20.580:FF:000001">
    <property type="entry name" value="Ribonuclease J"/>
    <property type="match status" value="1"/>
</dbReference>
<dbReference type="Pfam" id="PF00753">
    <property type="entry name" value="Lactamase_B"/>
    <property type="match status" value="1"/>
</dbReference>
<comment type="caution">
    <text evidence="18">The sequence shown here is derived from an EMBL/GenBank/DDBJ whole genome shotgun (WGS) entry which is preliminary data.</text>
</comment>
<comment type="subunit">
    <text evidence="11">Unclear whether it forms homodimers or belongs to a larger complex. According to probably does not form homodimers, while shows homodimer formation. Both reports show RNase J1 and J2 interaction, probably as a heterotetramer shows it is a component of a possible RNA degradosome complex composed of rny, rnjA, rnjB, pnp, pfkA and eno, while finds no evidence of an RNA degradosome complex.</text>
</comment>
<evidence type="ECO:0000256" key="12">
    <source>
        <dbReference type="HAMAP-Rule" id="MF_01491"/>
    </source>
</evidence>
<organism evidence="18 19">
    <name type="scientific">Oceanobacillus piezotolerans</name>
    <dbReference type="NCBI Taxonomy" id="2448030"/>
    <lineage>
        <taxon>Bacteria</taxon>
        <taxon>Bacillati</taxon>
        <taxon>Bacillota</taxon>
        <taxon>Bacilli</taxon>
        <taxon>Bacillales</taxon>
        <taxon>Bacillaceae</taxon>
        <taxon>Oceanobacillus</taxon>
    </lineage>
</organism>
<dbReference type="SMART" id="SM00849">
    <property type="entry name" value="Lactamase_B"/>
    <property type="match status" value="1"/>
</dbReference>
<dbReference type="Gene3D" id="3.60.15.10">
    <property type="entry name" value="Ribonuclease Z/Hydroxyacylglutathione hydrolase-like"/>
    <property type="match status" value="1"/>
</dbReference>
<comment type="cofactor">
    <cofactor evidence="13 16">
        <name>Zn(2+)</name>
        <dbReference type="ChEBI" id="CHEBI:29105"/>
    </cofactor>
    <text evidence="13 16">Binds 2 Zn(2+) ions per subunit. It is not clear if Zn(2+) or Mg(2+) is physiologically important.</text>
</comment>
<evidence type="ECO:0000259" key="17">
    <source>
        <dbReference type="SMART" id="SM00849"/>
    </source>
</evidence>
<dbReference type="GO" id="GO:0003723">
    <property type="term" value="F:RNA binding"/>
    <property type="evidence" value="ECO:0007669"/>
    <property type="project" value="UniProtKB-UniRule"/>
</dbReference>
<evidence type="ECO:0000256" key="3">
    <source>
        <dbReference type="ARBA" id="ARBA00022552"/>
    </source>
</evidence>
<evidence type="ECO:0000256" key="13">
    <source>
        <dbReference type="PIRNR" id="PIRNR004803"/>
    </source>
</evidence>
<evidence type="ECO:0000256" key="11">
    <source>
        <dbReference type="ARBA" id="ARBA00065702"/>
    </source>
</evidence>
<dbReference type="RefSeq" id="WP_121522772.1">
    <property type="nucleotide sequence ID" value="NZ_RCHR01000003.1"/>
</dbReference>
<feature type="binding site" evidence="16">
    <location>
        <position position="443"/>
    </location>
    <ligand>
        <name>Ca(2+)</name>
        <dbReference type="ChEBI" id="CHEBI:29108"/>
    </ligand>
</feature>
<dbReference type="Gene3D" id="3.10.20.580">
    <property type="match status" value="1"/>
</dbReference>
<feature type="binding site" evidence="16">
    <location>
        <position position="74"/>
    </location>
    <ligand>
        <name>Zn(2+)</name>
        <dbReference type="ChEBI" id="CHEBI:29105"/>
        <label>1</label>
        <note>catalytic</note>
    </ligand>
</feature>
<keyword evidence="6 12" id="KW-0255">Endonuclease</keyword>
<dbReference type="PROSITE" id="PS01292">
    <property type="entry name" value="UPF0036"/>
    <property type="match status" value="1"/>
</dbReference>
<dbReference type="SUPFAM" id="SSF56281">
    <property type="entry name" value="Metallo-hydrolase/oxidoreductase"/>
    <property type="match status" value="1"/>
</dbReference>
<dbReference type="CDD" id="cd07714">
    <property type="entry name" value="RNaseJ_MBL-fold"/>
    <property type="match status" value="1"/>
</dbReference>
<evidence type="ECO:0000313" key="19">
    <source>
        <dbReference type="Proteomes" id="UP000270219"/>
    </source>
</evidence>
<keyword evidence="3 12" id="KW-0698">rRNA processing</keyword>
<dbReference type="InterPro" id="IPR042173">
    <property type="entry name" value="RNase_J_2"/>
</dbReference>
<feature type="binding site" evidence="16">
    <location>
        <position position="76"/>
    </location>
    <ligand>
        <name>Zn(2+)</name>
        <dbReference type="ChEBI" id="CHEBI:29105"/>
        <label>1</label>
        <note>catalytic</note>
    </ligand>
</feature>
<evidence type="ECO:0000256" key="8">
    <source>
        <dbReference type="ARBA" id="ARBA00022833"/>
    </source>
</evidence>
<dbReference type="InterPro" id="IPR011108">
    <property type="entry name" value="RMMBL"/>
</dbReference>
<evidence type="ECO:0000256" key="1">
    <source>
        <dbReference type="ARBA" id="ARBA00004496"/>
    </source>
</evidence>
<sequence>MKFVKNDQTAVYALGGLGEIGKNTYAVQFQDEIILIDAGIKFPEDELLGIDYVIPDYTYLVQNQDKIKGLFVTHGHEDHIGGIPYLLREINVPIYAGKLATGLIRNKLEEHGLLRNTKLLTIEEDDVIKFRKTSVSFFRTTHSIPDAFGIVVKTPPGNIVHTGDFKFDFTPVGEPANLTKMAEIGKEGVLCLLSDSTNSEVPGFTMSERIVGDSINDIFSRVDGRLIFATFASNIYRLQQVVEAAVKHDRKVAVFGRSMESAINLGQELGYIQVPKETFIDGNQINRLPANEVTILCTGSQGESMAALSRIANGTHRQIQLIPGDTVVFSSSPIPGNTVSVSRIINKLYRGGADVIHGKLNNIHTSGHGSQEEQKLMLRLMKPKFFMPIHGEYRMLKEHTKLAVACDVEPDNCFVMDNGDVLALGKDTATVSGKIPSGSIYVDGSGVGDIGNIVLRDRRILSEEGLVIVVVSINMKEFKIAAGPDIISRGFVYMRESEDLIKEAQKLVSSHLDKVMERKTTQWSEIKNEITDTIAPFLYEKTKRRPMVLPIIMEV</sequence>
<evidence type="ECO:0000256" key="14">
    <source>
        <dbReference type="PIRSR" id="PIRSR004803-1"/>
    </source>
</evidence>
<evidence type="ECO:0000256" key="5">
    <source>
        <dbReference type="ARBA" id="ARBA00022723"/>
    </source>
</evidence>
<evidence type="ECO:0000256" key="10">
    <source>
        <dbReference type="ARBA" id="ARBA00022884"/>
    </source>
</evidence>
<feature type="binding site" evidence="16">
    <location>
        <position position="142"/>
    </location>
    <ligand>
        <name>Zn(2+)</name>
        <dbReference type="ChEBI" id="CHEBI:29105"/>
        <label>1</label>
        <note>catalytic</note>
    </ligand>
</feature>
<keyword evidence="5 13" id="KW-0479">Metal-binding</keyword>
<dbReference type="PANTHER" id="PTHR43694">
    <property type="entry name" value="RIBONUCLEASE J"/>
    <property type="match status" value="1"/>
</dbReference>
<feature type="binding site" evidence="16">
    <location>
        <position position="78"/>
    </location>
    <ligand>
        <name>Zn(2+)</name>
        <dbReference type="ChEBI" id="CHEBI:29105"/>
        <label>2</label>
        <note>catalytic</note>
    </ligand>
</feature>
<dbReference type="HAMAP" id="MF_01491">
    <property type="entry name" value="RNase_J_bact"/>
    <property type="match status" value="1"/>
</dbReference>
<feature type="binding site" evidence="12 15">
    <location>
        <begin position="364"/>
        <end position="368"/>
    </location>
    <ligand>
        <name>substrate</name>
    </ligand>
</feature>
<dbReference type="NCBIfam" id="TIGR00649">
    <property type="entry name" value="MG423"/>
    <property type="match status" value="1"/>
</dbReference>
<dbReference type="AlphaFoldDB" id="A0A498DDX5"/>
<dbReference type="InterPro" id="IPR001587">
    <property type="entry name" value="RNase_J_CS"/>
</dbReference>
<accession>A0A498DDX5</accession>
<dbReference type="EC" id="3.1.-.-" evidence="12 13"/>
<evidence type="ECO:0000313" key="18">
    <source>
        <dbReference type="EMBL" id="RLL45184.1"/>
    </source>
</evidence>
<feature type="active site" description="Proton acceptor" evidence="14">
    <location>
        <position position="368"/>
    </location>
</feature>
<keyword evidence="19" id="KW-1185">Reference proteome</keyword>
<dbReference type="GO" id="GO:0006364">
    <property type="term" value="P:rRNA processing"/>
    <property type="evidence" value="ECO:0007669"/>
    <property type="project" value="UniProtKB-UniRule"/>
</dbReference>
<evidence type="ECO:0000256" key="4">
    <source>
        <dbReference type="ARBA" id="ARBA00022722"/>
    </source>
</evidence>
<dbReference type="InterPro" id="IPR041636">
    <property type="entry name" value="RNase_J_C"/>
</dbReference>
<dbReference type="Proteomes" id="UP000270219">
    <property type="component" value="Unassembled WGS sequence"/>
</dbReference>
<feature type="binding site" evidence="16">
    <location>
        <position position="49"/>
    </location>
    <ligand>
        <name>Ca(2+)</name>
        <dbReference type="ChEBI" id="CHEBI:29108"/>
    </ligand>
</feature>
<dbReference type="GO" id="GO:0008270">
    <property type="term" value="F:zinc ion binding"/>
    <property type="evidence" value="ECO:0007669"/>
    <property type="project" value="InterPro"/>
</dbReference>
<keyword evidence="10 12" id="KW-0694">RNA-binding</keyword>
<comment type="similarity">
    <text evidence="12 13">Belongs to the metallo-beta-lactamase superfamily. RNA-metabolizing metallo-beta-lactamase-like family. Bacterial RNase J subfamily.</text>
</comment>
<keyword evidence="16" id="KW-0106">Calcium</keyword>
<feature type="binding site" evidence="16">
    <location>
        <position position="390"/>
    </location>
    <ligand>
        <name>Zn(2+)</name>
        <dbReference type="ChEBI" id="CHEBI:29105"/>
        <label>2</label>
        <note>catalytic</note>
    </ligand>
</feature>
<evidence type="ECO:0000256" key="15">
    <source>
        <dbReference type="PIRSR" id="PIRSR004803-2"/>
    </source>
</evidence>
<dbReference type="GO" id="GO:0006397">
    <property type="term" value="P:mRNA processing"/>
    <property type="evidence" value="ECO:0007669"/>
    <property type="project" value="UniProtKB-ARBA"/>
</dbReference>
<keyword evidence="7 12" id="KW-0378">Hydrolase</keyword>
<dbReference type="GO" id="GO:0005737">
    <property type="term" value="C:cytoplasm"/>
    <property type="evidence" value="ECO:0007669"/>
    <property type="project" value="UniProtKB-SubCell"/>
</dbReference>
<keyword evidence="2 12" id="KW-0963">Cytoplasm</keyword>
<dbReference type="PIRSF" id="PIRSF004803">
    <property type="entry name" value="RnjA"/>
    <property type="match status" value="1"/>
</dbReference>
<gene>
    <name evidence="12" type="primary">rnj</name>
    <name evidence="18" type="ORF">D8M04_10010</name>
</gene>